<comment type="caution">
    <text evidence="2">The sequence shown here is derived from an EMBL/GenBank/DDBJ whole genome shotgun (WGS) entry which is preliminary data.</text>
</comment>
<feature type="region of interest" description="Disordered" evidence="1">
    <location>
        <begin position="32"/>
        <end position="87"/>
    </location>
</feature>
<evidence type="ECO:0000313" key="2">
    <source>
        <dbReference type="EMBL" id="KAJ3079881.1"/>
    </source>
</evidence>
<reference evidence="2" key="1">
    <citation type="submission" date="2020-05" db="EMBL/GenBank/DDBJ databases">
        <title>Phylogenomic resolution of chytrid fungi.</title>
        <authorList>
            <person name="Stajich J.E."/>
            <person name="Amses K."/>
            <person name="Simmons R."/>
            <person name="Seto K."/>
            <person name="Myers J."/>
            <person name="Bonds A."/>
            <person name="Quandt C.A."/>
            <person name="Barry K."/>
            <person name="Liu P."/>
            <person name="Grigoriev I."/>
            <person name="Longcore J.E."/>
            <person name="James T.Y."/>
        </authorList>
    </citation>
    <scope>NUCLEOTIDE SEQUENCE</scope>
    <source>
        <strain evidence="2">JEL0513</strain>
    </source>
</reference>
<evidence type="ECO:0000256" key="1">
    <source>
        <dbReference type="SAM" id="MobiDB-lite"/>
    </source>
</evidence>
<organism evidence="2 3">
    <name type="scientific">Physocladia obscura</name>
    <dbReference type="NCBI Taxonomy" id="109957"/>
    <lineage>
        <taxon>Eukaryota</taxon>
        <taxon>Fungi</taxon>
        <taxon>Fungi incertae sedis</taxon>
        <taxon>Chytridiomycota</taxon>
        <taxon>Chytridiomycota incertae sedis</taxon>
        <taxon>Chytridiomycetes</taxon>
        <taxon>Chytridiales</taxon>
        <taxon>Chytriomycetaceae</taxon>
        <taxon>Physocladia</taxon>
    </lineage>
</organism>
<dbReference type="Proteomes" id="UP001211907">
    <property type="component" value="Unassembled WGS sequence"/>
</dbReference>
<evidence type="ECO:0000313" key="3">
    <source>
        <dbReference type="Proteomes" id="UP001211907"/>
    </source>
</evidence>
<gene>
    <name evidence="2" type="ORF">HK100_010288</name>
</gene>
<keyword evidence="3" id="KW-1185">Reference proteome</keyword>
<proteinExistence type="predicted"/>
<dbReference type="EMBL" id="JADGJH010005628">
    <property type="protein sequence ID" value="KAJ3079881.1"/>
    <property type="molecule type" value="Genomic_DNA"/>
</dbReference>
<accession>A0AAD5SMZ0</accession>
<dbReference type="AlphaFoldDB" id="A0AAD5SMZ0"/>
<sequence length="114" mass="11841">MDDKTIRKAPSSTFIIPPMGFLRKSDPLSPGLQSPILYNDESSSNDSLTSGGGRGVTMVTKSASVGGGGSSPMVGSMQEGKGSNNIGGVARRAATTMQSKLQRIFTQTNKSSDK</sequence>
<name>A0AAD5SMZ0_9FUNG</name>
<protein>
    <submittedName>
        <fullName evidence="2">Uncharacterized protein</fullName>
    </submittedName>
</protein>
<feature type="compositionally biased region" description="Polar residues" evidence="1">
    <location>
        <begin position="40"/>
        <end position="49"/>
    </location>
</feature>